<dbReference type="Proteomes" id="UP000078542">
    <property type="component" value="Unassembled WGS sequence"/>
</dbReference>
<dbReference type="Gene3D" id="1.10.10.60">
    <property type="entry name" value="Homeodomain-like"/>
    <property type="match status" value="1"/>
</dbReference>
<protein>
    <recommendedName>
        <fullName evidence="2">Myb/SANT-like DNA-binding domain-containing protein</fullName>
    </recommendedName>
</protein>
<dbReference type="InterPro" id="IPR044822">
    <property type="entry name" value="Myb_DNA-bind_4"/>
</dbReference>
<evidence type="ECO:0000313" key="3">
    <source>
        <dbReference type="EMBL" id="KYM93606.1"/>
    </source>
</evidence>
<keyword evidence="4" id="KW-1185">Reference proteome</keyword>
<accession>A0A195C0B7</accession>
<evidence type="ECO:0000259" key="2">
    <source>
        <dbReference type="Pfam" id="PF13837"/>
    </source>
</evidence>
<organism evidence="3 4">
    <name type="scientific">Cyphomyrmex costatus</name>
    <dbReference type="NCBI Taxonomy" id="456900"/>
    <lineage>
        <taxon>Eukaryota</taxon>
        <taxon>Metazoa</taxon>
        <taxon>Ecdysozoa</taxon>
        <taxon>Arthropoda</taxon>
        <taxon>Hexapoda</taxon>
        <taxon>Insecta</taxon>
        <taxon>Pterygota</taxon>
        <taxon>Neoptera</taxon>
        <taxon>Endopterygota</taxon>
        <taxon>Hymenoptera</taxon>
        <taxon>Apocrita</taxon>
        <taxon>Aculeata</taxon>
        <taxon>Formicoidea</taxon>
        <taxon>Formicidae</taxon>
        <taxon>Myrmicinae</taxon>
        <taxon>Cyphomyrmex</taxon>
    </lineage>
</organism>
<sequence>MFATSVMNAALHEQSSQVIADNSLSAVEPEQQECSTEESVTNLDSDDTGSLYRWTTSCVLLLLQTYKENEEKFTNGKQSQKKTWEEISKILKCKGHNITGLMCAAKLRSLKKTYKSIKDHNNKSGNDRKSWQFFEIMDEIFSKKAWCVPVAIASSSGLSKTHEKENNIKSDSECTVEPSRSKQNMSTLLAKRLRQKEEHEEAKKKRHKDRMEMDEKFLSVLEKLANK</sequence>
<dbReference type="PANTHER" id="PTHR47595:SF1">
    <property type="entry name" value="MYB_SANT-LIKE DNA-BINDING DOMAIN-CONTAINING PROTEIN"/>
    <property type="match status" value="1"/>
</dbReference>
<gene>
    <name evidence="3" type="ORF">ALC62_15964</name>
</gene>
<dbReference type="EMBL" id="KQ978501">
    <property type="protein sequence ID" value="KYM93606.1"/>
    <property type="molecule type" value="Genomic_DNA"/>
</dbReference>
<dbReference type="Pfam" id="PF13837">
    <property type="entry name" value="Myb_DNA-bind_4"/>
    <property type="match status" value="1"/>
</dbReference>
<evidence type="ECO:0000256" key="1">
    <source>
        <dbReference type="SAM" id="MobiDB-lite"/>
    </source>
</evidence>
<feature type="region of interest" description="Disordered" evidence="1">
    <location>
        <begin position="163"/>
        <end position="212"/>
    </location>
</feature>
<proteinExistence type="predicted"/>
<evidence type="ECO:0000313" key="4">
    <source>
        <dbReference type="Proteomes" id="UP000078542"/>
    </source>
</evidence>
<name>A0A195C0B7_9HYME</name>
<dbReference type="AlphaFoldDB" id="A0A195C0B7"/>
<reference evidence="3 4" key="1">
    <citation type="submission" date="2016-03" db="EMBL/GenBank/DDBJ databases">
        <title>Cyphomyrmex costatus WGS genome.</title>
        <authorList>
            <person name="Nygaard S."/>
            <person name="Hu H."/>
            <person name="Boomsma J."/>
            <person name="Zhang G."/>
        </authorList>
    </citation>
    <scope>NUCLEOTIDE SEQUENCE [LARGE SCALE GENOMIC DNA]</scope>
    <source>
        <strain evidence="3">MS0001</strain>
        <tissue evidence="3">Whole body</tissue>
    </source>
</reference>
<feature type="compositionally biased region" description="Basic and acidic residues" evidence="1">
    <location>
        <begin position="163"/>
        <end position="172"/>
    </location>
</feature>
<feature type="compositionally biased region" description="Basic and acidic residues" evidence="1">
    <location>
        <begin position="195"/>
        <end position="212"/>
    </location>
</feature>
<dbReference type="PANTHER" id="PTHR47595">
    <property type="entry name" value="HEAT SHOCK 70 KDA PROTEIN 14"/>
    <property type="match status" value="1"/>
</dbReference>
<feature type="domain" description="Myb/SANT-like DNA-binding" evidence="2">
    <location>
        <begin position="53"/>
        <end position="140"/>
    </location>
</feature>